<feature type="compositionally biased region" description="Basic and acidic residues" evidence="1">
    <location>
        <begin position="431"/>
        <end position="440"/>
    </location>
</feature>
<feature type="compositionally biased region" description="Basic and acidic residues" evidence="1">
    <location>
        <begin position="156"/>
        <end position="169"/>
    </location>
</feature>
<dbReference type="RefSeq" id="XP_064701378.1">
    <property type="nucleotide sequence ID" value="XM_064852403.1"/>
</dbReference>
<organism evidence="3 4">
    <name type="scientific">Exophiala bonariae</name>
    <dbReference type="NCBI Taxonomy" id="1690606"/>
    <lineage>
        <taxon>Eukaryota</taxon>
        <taxon>Fungi</taxon>
        <taxon>Dikarya</taxon>
        <taxon>Ascomycota</taxon>
        <taxon>Pezizomycotina</taxon>
        <taxon>Eurotiomycetes</taxon>
        <taxon>Chaetothyriomycetidae</taxon>
        <taxon>Chaetothyriales</taxon>
        <taxon>Herpotrichiellaceae</taxon>
        <taxon>Exophiala</taxon>
    </lineage>
</organism>
<keyword evidence="2" id="KW-1133">Transmembrane helix</keyword>
<sequence>MAAIHQTIAIVDRSNKVVSTSKQLKNVFKEAKLAYLERKAEIVADRKAREDRELRKAIKAVTIAEEDARSDTRSDTSRRSRRPHGHRHDSDRRRPSERDQHHSSESRRRRRSHDDTRSVDSASPTGQPPAYNGLAQFNEDLYGTHRSAPTSPSAPRGHELIRRRTDLPLDRYGSQRPTPVRAHSTSDMDGHIDMDLAYGEFHPESLQLSPKVEQQLQKQEMASLVERCKMLMDEANCAQHSVRAIVAHLQKNPDAMAAVALTLAEISNLATKMAPAALMSFKTAAPAVFAVLAAPEFLIAVGVGVGLTVVMFGGYKIIKKIQAGTNGNKEEAMDEMLDVNELSRIEHWRRGISDTSDTASVATSVEGEFITPMAAASMGHLPLPRDRNGDSQGERKKEGKEKKKKHRHRSVDDGDTTVIGSETSTRSKKSSKSEKREKALVKVKKPSPLRRMFTSRNSDTSSTRN</sequence>
<accession>A0AAV9MW53</accession>
<keyword evidence="2" id="KW-0812">Transmembrane</keyword>
<dbReference type="Proteomes" id="UP001358417">
    <property type="component" value="Unassembled WGS sequence"/>
</dbReference>
<name>A0AAV9MW53_9EURO</name>
<dbReference type="GeneID" id="89977021"/>
<keyword evidence="4" id="KW-1185">Reference proteome</keyword>
<reference evidence="3 4" key="1">
    <citation type="submission" date="2023-08" db="EMBL/GenBank/DDBJ databases">
        <title>Black Yeasts Isolated from many extreme environments.</title>
        <authorList>
            <person name="Coleine C."/>
            <person name="Stajich J.E."/>
            <person name="Selbmann L."/>
        </authorList>
    </citation>
    <scope>NUCLEOTIDE SEQUENCE [LARGE SCALE GENOMIC DNA]</scope>
    <source>
        <strain evidence="3 4">CCFEE 5792</strain>
    </source>
</reference>
<evidence type="ECO:0000256" key="2">
    <source>
        <dbReference type="SAM" id="Phobius"/>
    </source>
</evidence>
<evidence type="ECO:0000313" key="4">
    <source>
        <dbReference type="Proteomes" id="UP001358417"/>
    </source>
</evidence>
<evidence type="ECO:0000256" key="1">
    <source>
        <dbReference type="SAM" id="MobiDB-lite"/>
    </source>
</evidence>
<feature type="region of interest" description="Disordered" evidence="1">
    <location>
        <begin position="64"/>
        <end position="187"/>
    </location>
</feature>
<gene>
    <name evidence="3" type="ORF">LTR84_008859</name>
</gene>
<evidence type="ECO:0000313" key="3">
    <source>
        <dbReference type="EMBL" id="KAK5045767.1"/>
    </source>
</evidence>
<dbReference type="EMBL" id="JAVRRD010000034">
    <property type="protein sequence ID" value="KAK5045767.1"/>
    <property type="molecule type" value="Genomic_DNA"/>
</dbReference>
<feature type="compositionally biased region" description="Low complexity" evidence="1">
    <location>
        <begin position="454"/>
        <end position="465"/>
    </location>
</feature>
<feature type="compositionally biased region" description="Basic and acidic residues" evidence="1">
    <location>
        <begin position="383"/>
        <end position="401"/>
    </location>
</feature>
<protein>
    <submittedName>
        <fullName evidence="3">Uncharacterized protein</fullName>
    </submittedName>
</protein>
<dbReference type="AlphaFoldDB" id="A0AAV9MW53"/>
<comment type="caution">
    <text evidence="3">The sequence shown here is derived from an EMBL/GenBank/DDBJ whole genome shotgun (WGS) entry which is preliminary data.</text>
</comment>
<proteinExistence type="predicted"/>
<feature type="compositionally biased region" description="Basic and acidic residues" evidence="1">
    <location>
        <begin position="66"/>
        <end position="78"/>
    </location>
</feature>
<keyword evidence="2" id="KW-0472">Membrane</keyword>
<feature type="region of interest" description="Disordered" evidence="1">
    <location>
        <begin position="375"/>
        <end position="465"/>
    </location>
</feature>
<feature type="transmembrane region" description="Helical" evidence="2">
    <location>
        <begin position="287"/>
        <end position="312"/>
    </location>
</feature>
<feature type="compositionally biased region" description="Basic and acidic residues" evidence="1">
    <location>
        <begin position="88"/>
        <end position="118"/>
    </location>
</feature>